<proteinExistence type="predicted"/>
<protein>
    <submittedName>
        <fullName evidence="1">Uncharacterized protein</fullName>
    </submittedName>
</protein>
<dbReference type="EMBL" id="UINC01200692">
    <property type="protein sequence ID" value="SVE19693.1"/>
    <property type="molecule type" value="Genomic_DNA"/>
</dbReference>
<organism evidence="1">
    <name type="scientific">marine metagenome</name>
    <dbReference type="NCBI Taxonomy" id="408172"/>
    <lineage>
        <taxon>unclassified sequences</taxon>
        <taxon>metagenomes</taxon>
        <taxon>ecological metagenomes</taxon>
    </lineage>
</organism>
<evidence type="ECO:0000313" key="1">
    <source>
        <dbReference type="EMBL" id="SVE19693.1"/>
    </source>
</evidence>
<gene>
    <name evidence="1" type="ORF">METZ01_LOCUS472547</name>
</gene>
<name>A0A383BIS3_9ZZZZ</name>
<dbReference type="AlphaFoldDB" id="A0A383BIS3"/>
<reference evidence="1" key="1">
    <citation type="submission" date="2018-05" db="EMBL/GenBank/DDBJ databases">
        <authorList>
            <person name="Lanie J.A."/>
            <person name="Ng W.-L."/>
            <person name="Kazmierczak K.M."/>
            <person name="Andrzejewski T.M."/>
            <person name="Davidsen T.M."/>
            <person name="Wayne K.J."/>
            <person name="Tettelin H."/>
            <person name="Glass J.I."/>
            <person name="Rusch D."/>
            <person name="Podicherti R."/>
            <person name="Tsui H.-C.T."/>
            <person name="Winkler M.E."/>
        </authorList>
    </citation>
    <scope>NUCLEOTIDE SEQUENCE</scope>
</reference>
<accession>A0A383BIS3</accession>
<sequence length="68" mass="7778">MSKLDTIKLFEDSEYIRLFGDDDVTEEFMENVYKKELGSNFIKVESGVVVGSSEEERPAPMPPKSPYK</sequence>